<proteinExistence type="predicted"/>
<feature type="compositionally biased region" description="Basic residues" evidence="1">
    <location>
        <begin position="36"/>
        <end position="62"/>
    </location>
</feature>
<dbReference type="PANTHER" id="PTHR34952:SF2">
    <property type="entry name" value="OS05G0113500 PROTEIN"/>
    <property type="match status" value="1"/>
</dbReference>
<keyword evidence="3" id="KW-1185">Reference proteome</keyword>
<protein>
    <submittedName>
        <fullName evidence="2">Uncharacterized protein</fullName>
    </submittedName>
</protein>
<dbReference type="AlphaFoldDB" id="A0A8K0N040"/>
<sequence>MKGSRKQQGLLPKMKLSVKWAPDVYDPPPTSESHTVKGRHHHSRFIKRDYYKHKHIKSKTSRGRGSGSDRKHAYRTIASNSIDPRILRFQALHERSIINDCGGSNGEVLDYAVRTQELKWGSNFYMDSVSAGHLSVAKAS</sequence>
<comment type="caution">
    <text evidence="2">The sequence shown here is derived from an EMBL/GenBank/DDBJ whole genome shotgun (WGS) entry which is preliminary data.</text>
</comment>
<name>A0A8K0N040_COCNU</name>
<reference evidence="2" key="1">
    <citation type="journal article" date="2017" name="Gigascience">
        <title>The genome draft of coconut (Cocos nucifera).</title>
        <authorList>
            <person name="Xiao Y."/>
            <person name="Xu P."/>
            <person name="Fan H."/>
            <person name="Baudouin L."/>
            <person name="Xia W."/>
            <person name="Bocs S."/>
            <person name="Xu J."/>
            <person name="Li Q."/>
            <person name="Guo A."/>
            <person name="Zhou L."/>
            <person name="Li J."/>
            <person name="Wu Y."/>
            <person name="Ma Z."/>
            <person name="Armero A."/>
            <person name="Issali A.E."/>
            <person name="Liu N."/>
            <person name="Peng M."/>
            <person name="Yang Y."/>
        </authorList>
    </citation>
    <scope>NUCLEOTIDE SEQUENCE</scope>
    <source>
        <tissue evidence="2">Spear leaf of Hainan Tall coconut</tissue>
    </source>
</reference>
<organism evidence="2 3">
    <name type="scientific">Cocos nucifera</name>
    <name type="common">Coconut palm</name>
    <dbReference type="NCBI Taxonomy" id="13894"/>
    <lineage>
        <taxon>Eukaryota</taxon>
        <taxon>Viridiplantae</taxon>
        <taxon>Streptophyta</taxon>
        <taxon>Embryophyta</taxon>
        <taxon>Tracheophyta</taxon>
        <taxon>Spermatophyta</taxon>
        <taxon>Magnoliopsida</taxon>
        <taxon>Liliopsida</taxon>
        <taxon>Arecaceae</taxon>
        <taxon>Arecoideae</taxon>
        <taxon>Cocoseae</taxon>
        <taxon>Attaleinae</taxon>
        <taxon>Cocos</taxon>
    </lineage>
</organism>
<evidence type="ECO:0000313" key="2">
    <source>
        <dbReference type="EMBL" id="KAG1338241.1"/>
    </source>
</evidence>
<accession>A0A8K0N040</accession>
<evidence type="ECO:0000313" key="3">
    <source>
        <dbReference type="Proteomes" id="UP000797356"/>
    </source>
</evidence>
<reference evidence="2" key="2">
    <citation type="submission" date="2019-07" db="EMBL/GenBank/DDBJ databases">
        <authorList>
            <person name="Yang Y."/>
            <person name="Bocs S."/>
            <person name="Baudouin L."/>
        </authorList>
    </citation>
    <scope>NUCLEOTIDE SEQUENCE</scope>
    <source>
        <tissue evidence="2">Spear leaf of Hainan Tall coconut</tissue>
    </source>
</reference>
<feature type="region of interest" description="Disordered" evidence="1">
    <location>
        <begin position="22"/>
        <end position="71"/>
    </location>
</feature>
<dbReference type="OrthoDB" id="2016966at2759"/>
<evidence type="ECO:0000256" key="1">
    <source>
        <dbReference type="SAM" id="MobiDB-lite"/>
    </source>
</evidence>
<dbReference type="PANTHER" id="PTHR34952">
    <property type="entry name" value="OS05G0113500 PROTEIN"/>
    <property type="match status" value="1"/>
</dbReference>
<gene>
    <name evidence="2" type="ORF">COCNU_04G005470</name>
</gene>
<dbReference type="EMBL" id="CM017875">
    <property type="protein sequence ID" value="KAG1338241.1"/>
    <property type="molecule type" value="Genomic_DNA"/>
</dbReference>
<dbReference type="Proteomes" id="UP000797356">
    <property type="component" value="Chromosome 4"/>
</dbReference>